<dbReference type="eggNOG" id="COG0583">
    <property type="taxonomic scope" value="Bacteria"/>
</dbReference>
<proteinExistence type="inferred from homology"/>
<evidence type="ECO:0000256" key="3">
    <source>
        <dbReference type="ARBA" id="ARBA00023125"/>
    </source>
</evidence>
<keyword evidence="4" id="KW-0804">Transcription</keyword>
<dbReference type="Proteomes" id="UP000014568">
    <property type="component" value="Unassembled WGS sequence"/>
</dbReference>
<dbReference type="InterPro" id="IPR036388">
    <property type="entry name" value="WH-like_DNA-bd_sf"/>
</dbReference>
<dbReference type="InterPro" id="IPR000847">
    <property type="entry name" value="LysR_HTH_N"/>
</dbReference>
<dbReference type="PANTHER" id="PTHR30346:SF17">
    <property type="entry name" value="LYSR FAMILY TRANSCRIPTIONAL REGULATOR"/>
    <property type="match status" value="1"/>
</dbReference>
<dbReference type="PROSITE" id="PS50931">
    <property type="entry name" value="HTH_LYSR"/>
    <property type="match status" value="1"/>
</dbReference>
<organism evidence="6 7">
    <name type="scientific">Acinetobacter rudis CIP 110305</name>
    <dbReference type="NCBI Taxonomy" id="421052"/>
    <lineage>
        <taxon>Bacteria</taxon>
        <taxon>Pseudomonadati</taxon>
        <taxon>Pseudomonadota</taxon>
        <taxon>Gammaproteobacteria</taxon>
        <taxon>Moraxellales</taxon>
        <taxon>Moraxellaceae</taxon>
        <taxon>Acinetobacter</taxon>
    </lineage>
</organism>
<evidence type="ECO:0000256" key="1">
    <source>
        <dbReference type="ARBA" id="ARBA00009437"/>
    </source>
</evidence>
<comment type="similarity">
    <text evidence="1">Belongs to the LysR transcriptional regulatory family.</text>
</comment>
<dbReference type="Gene3D" id="3.40.190.10">
    <property type="entry name" value="Periplasmic binding protein-like II"/>
    <property type="match status" value="2"/>
</dbReference>
<keyword evidence="3" id="KW-0238">DNA-binding</keyword>
<dbReference type="CDD" id="cd08414">
    <property type="entry name" value="PBP2_LTTR_aromatics_like"/>
    <property type="match status" value="1"/>
</dbReference>
<evidence type="ECO:0000313" key="6">
    <source>
        <dbReference type="EMBL" id="EPF70319.1"/>
    </source>
</evidence>
<evidence type="ECO:0000256" key="4">
    <source>
        <dbReference type="ARBA" id="ARBA00023163"/>
    </source>
</evidence>
<comment type="caution">
    <text evidence="6">The sequence shown here is derived from an EMBL/GenBank/DDBJ whole genome shotgun (WGS) entry which is preliminary data.</text>
</comment>
<keyword evidence="2" id="KW-0805">Transcription regulation</keyword>
<dbReference type="PANTHER" id="PTHR30346">
    <property type="entry name" value="TRANSCRIPTIONAL DUAL REGULATOR HCAR-RELATED"/>
    <property type="match status" value="1"/>
</dbReference>
<dbReference type="GO" id="GO:0003700">
    <property type="term" value="F:DNA-binding transcription factor activity"/>
    <property type="evidence" value="ECO:0007669"/>
    <property type="project" value="InterPro"/>
</dbReference>
<dbReference type="PRINTS" id="PR00039">
    <property type="entry name" value="HTHLYSR"/>
</dbReference>
<sequence length="304" mass="34002">MLTFKQCTYLVKIVEEGSFISASEKLFIAQSALSRQIKNLEDELGFIIFDRSEKRIKLTAAGSFLYKNIKKNLDYFNHSIELAKGISRGENRTLKLSHSSSIILDQKKLQLLDQLCEEYDISIELNTLSSEAQIEAIQSGEIDIGFIRPPIYHTLNEVNAVCLYVAPLYVAVSSSDPNFDDKSSVYVGDLKDFNFVSTPHAERGGLSYLVSSLCLSHGFSQKKSRISSRKLSQLDLVAQGLGICIVPEEFSTVLPQNVKLIALGDNNSQAEVQLIWKKDNDVIIERCAKSIQDFYQCVDLLGIT</sequence>
<evidence type="ECO:0000256" key="2">
    <source>
        <dbReference type="ARBA" id="ARBA00023015"/>
    </source>
</evidence>
<dbReference type="Pfam" id="PF03466">
    <property type="entry name" value="LysR_substrate"/>
    <property type="match status" value="1"/>
</dbReference>
<dbReference type="GO" id="GO:0003677">
    <property type="term" value="F:DNA binding"/>
    <property type="evidence" value="ECO:0007669"/>
    <property type="project" value="UniProtKB-KW"/>
</dbReference>
<keyword evidence="7" id="KW-1185">Reference proteome</keyword>
<dbReference type="Pfam" id="PF00126">
    <property type="entry name" value="HTH_1"/>
    <property type="match status" value="1"/>
</dbReference>
<dbReference type="STRING" id="632955.GCA_000829675_03018"/>
<feature type="domain" description="HTH lysR-type" evidence="5">
    <location>
        <begin position="2"/>
        <end position="59"/>
    </location>
</feature>
<dbReference type="RefSeq" id="WP_016657705.1">
    <property type="nucleotide sequence ID" value="NZ_KE340355.1"/>
</dbReference>
<dbReference type="EMBL" id="ATGI01000038">
    <property type="protein sequence ID" value="EPF70319.1"/>
    <property type="molecule type" value="Genomic_DNA"/>
</dbReference>
<dbReference type="OrthoDB" id="5292387at2"/>
<dbReference type="AlphaFoldDB" id="S3N7Q8"/>
<gene>
    <name evidence="6" type="ORF">F945_03338</name>
</gene>
<dbReference type="SUPFAM" id="SSF46785">
    <property type="entry name" value="Winged helix' DNA-binding domain"/>
    <property type="match status" value="1"/>
</dbReference>
<dbReference type="SUPFAM" id="SSF53850">
    <property type="entry name" value="Periplasmic binding protein-like II"/>
    <property type="match status" value="1"/>
</dbReference>
<dbReference type="InterPro" id="IPR005119">
    <property type="entry name" value="LysR_subst-bd"/>
</dbReference>
<name>S3N7Q8_9GAMM</name>
<protein>
    <recommendedName>
        <fullName evidence="5">HTH lysR-type domain-containing protein</fullName>
    </recommendedName>
</protein>
<dbReference type="Gene3D" id="1.10.10.10">
    <property type="entry name" value="Winged helix-like DNA-binding domain superfamily/Winged helix DNA-binding domain"/>
    <property type="match status" value="1"/>
</dbReference>
<accession>S3N7Q8</accession>
<dbReference type="InterPro" id="IPR036390">
    <property type="entry name" value="WH_DNA-bd_sf"/>
</dbReference>
<dbReference type="HOGENOM" id="CLU_039613_6_4_6"/>
<evidence type="ECO:0000259" key="5">
    <source>
        <dbReference type="PROSITE" id="PS50931"/>
    </source>
</evidence>
<reference evidence="6 7" key="1">
    <citation type="submission" date="2013-06" db="EMBL/GenBank/DDBJ databases">
        <title>The Genome Sequence of Acinetobacter rudis CIP 110305.</title>
        <authorList>
            <consortium name="The Broad Institute Genome Sequencing Platform"/>
            <consortium name="The Broad Institute Genome Sequencing Center for Infectious Disease"/>
            <person name="Cerqueira G."/>
            <person name="Feldgarden M."/>
            <person name="Courvalin P."/>
            <person name="Perichon B."/>
            <person name="Grillot-Courvalin C."/>
            <person name="Clermont D."/>
            <person name="Rocha E."/>
            <person name="Yoon E.-J."/>
            <person name="Nemec A."/>
            <person name="Young S.K."/>
            <person name="Zeng Q."/>
            <person name="Gargeya S."/>
            <person name="Fitzgerald M."/>
            <person name="Abouelleil A."/>
            <person name="Alvarado L."/>
            <person name="Berlin A.M."/>
            <person name="Chapman S.B."/>
            <person name="Dewar J."/>
            <person name="Goldberg J."/>
            <person name="Griggs A."/>
            <person name="Gujja S."/>
            <person name="Hansen M."/>
            <person name="Howarth C."/>
            <person name="Imamovic A."/>
            <person name="Larimer J."/>
            <person name="McCowan C."/>
            <person name="Murphy C."/>
            <person name="Pearson M."/>
            <person name="Priest M."/>
            <person name="Roberts A."/>
            <person name="Saif S."/>
            <person name="Shea T."/>
            <person name="Sykes S."/>
            <person name="Wortman J."/>
            <person name="Nusbaum C."/>
            <person name="Birren B."/>
        </authorList>
    </citation>
    <scope>NUCLEOTIDE SEQUENCE [LARGE SCALE GENOMIC DNA]</scope>
    <source>
        <strain evidence="6 7">CIP 110305</strain>
    </source>
</reference>
<dbReference type="GO" id="GO:0032993">
    <property type="term" value="C:protein-DNA complex"/>
    <property type="evidence" value="ECO:0007669"/>
    <property type="project" value="TreeGrafter"/>
</dbReference>
<evidence type="ECO:0000313" key="7">
    <source>
        <dbReference type="Proteomes" id="UP000014568"/>
    </source>
</evidence>
<dbReference type="PATRIC" id="fig|421052.3.peg.3272"/>
<dbReference type="FunFam" id="1.10.10.10:FF:000001">
    <property type="entry name" value="LysR family transcriptional regulator"/>
    <property type="match status" value="1"/>
</dbReference>